<evidence type="ECO:0000313" key="3">
    <source>
        <dbReference type="EMBL" id="KGH42086.1"/>
    </source>
</evidence>
<feature type="compositionally biased region" description="Polar residues" evidence="1">
    <location>
        <begin position="178"/>
        <end position="188"/>
    </location>
</feature>
<feature type="region of interest" description="Disordered" evidence="1">
    <location>
        <begin position="63"/>
        <end position="188"/>
    </location>
</feature>
<comment type="caution">
    <text evidence="3">The sequence shown here is derived from an EMBL/GenBank/DDBJ whole genome shotgun (WGS) entry which is preliminary data.</text>
</comment>
<feature type="region of interest" description="Disordered" evidence="1">
    <location>
        <begin position="216"/>
        <end position="239"/>
    </location>
</feature>
<dbReference type="AlphaFoldDB" id="A0AAW3FLU3"/>
<dbReference type="Proteomes" id="UP000029801">
    <property type="component" value="Chromosome"/>
</dbReference>
<evidence type="ECO:0000313" key="4">
    <source>
        <dbReference type="Proteomes" id="UP000029801"/>
    </source>
</evidence>
<reference evidence="3 4" key="1">
    <citation type="journal article" date="2014" name="Genome Announc.">
        <title>Draft Genome Sequence of Lactobacillus plantarum CMPG5300, a Human Vaginal Isolate.</title>
        <authorList>
            <person name="Malik S."/>
            <person name="Siezen R.J."/>
            <person name="Renckens B."/>
            <person name="Vaneechoutte M."/>
            <person name="Vanderleyden J."/>
            <person name="Lebeer S."/>
        </authorList>
    </citation>
    <scope>NUCLEOTIDE SEQUENCE [LARGE SCALE GENOMIC DNA]</scope>
    <source>
        <strain evidence="3 4">CMPG5300</strain>
    </source>
</reference>
<evidence type="ECO:0000256" key="2">
    <source>
        <dbReference type="SAM" id="Phobius"/>
    </source>
</evidence>
<keyword evidence="2" id="KW-0472">Membrane</keyword>
<feature type="transmembrane region" description="Helical" evidence="2">
    <location>
        <begin position="6"/>
        <end position="28"/>
    </location>
</feature>
<dbReference type="EMBL" id="AXZV01000013">
    <property type="protein sequence ID" value="KGH42086.1"/>
    <property type="molecule type" value="Genomic_DNA"/>
</dbReference>
<feature type="transmembrane region" description="Helical" evidence="2">
    <location>
        <begin position="40"/>
        <end position="59"/>
    </location>
</feature>
<dbReference type="RefSeq" id="WP_047673763.1">
    <property type="nucleotide sequence ID" value="NZ_CM002918.1"/>
</dbReference>
<keyword evidence="2" id="KW-1133">Transmembrane helix</keyword>
<keyword evidence="2" id="KW-0812">Transmembrane</keyword>
<proteinExistence type="predicted"/>
<evidence type="ECO:0000256" key="1">
    <source>
        <dbReference type="SAM" id="MobiDB-lite"/>
    </source>
</evidence>
<sequence length="239" mass="25276">MDIFFTFMFLVSLIALAYFSIRGGIHHFTKTGVNRPYKKYTLISVGLTILFLALTVWAAPSGTARSSASQSDTASSSKAKKSSAKDASKRKASISKANSIKEKESSESALSSSKEESESIAASKSESKEDSESIASSESESSKKQSEAESSSIAKASSESLVASSSSAKKASETSKTDNASYTQNGGWTTAASGMVFVSDSNKYYTSVKNPGNYQYMTQSAADNSGAKPAPRGNQYARP</sequence>
<gene>
    <name evidence="3" type="ORF">CMPG5300_2021</name>
</gene>
<organism evidence="3 4">
    <name type="scientific">Lactiplantibacillus plantarum CMPG5300</name>
    <dbReference type="NCBI Taxonomy" id="1304889"/>
    <lineage>
        <taxon>Bacteria</taxon>
        <taxon>Bacillati</taxon>
        <taxon>Bacillota</taxon>
        <taxon>Bacilli</taxon>
        <taxon>Lactobacillales</taxon>
        <taxon>Lactobacillaceae</taxon>
        <taxon>Lactiplantibacillus</taxon>
    </lineage>
</organism>
<feature type="compositionally biased region" description="Low complexity" evidence="1">
    <location>
        <begin position="148"/>
        <end position="169"/>
    </location>
</feature>
<feature type="compositionally biased region" description="Low complexity" evidence="1">
    <location>
        <begin position="66"/>
        <end position="77"/>
    </location>
</feature>
<accession>A0AAW3FLU3</accession>
<protein>
    <submittedName>
        <fullName evidence="3">Prophage protein</fullName>
    </submittedName>
</protein>
<name>A0AAW3FLU3_LACPN</name>